<dbReference type="OrthoDB" id="2108802at2759"/>
<dbReference type="InterPro" id="IPR017853">
    <property type="entry name" value="GH"/>
</dbReference>
<feature type="domain" description="Glycoside-hydrolase family GH114 TIM-barrel" evidence="4">
    <location>
        <begin position="88"/>
        <end position="325"/>
    </location>
</feature>
<dbReference type="SUPFAM" id="SSF51445">
    <property type="entry name" value="(Trans)glycosidases"/>
    <property type="match status" value="1"/>
</dbReference>
<dbReference type="GO" id="GO:0004557">
    <property type="term" value="F:alpha-galactosidase activity"/>
    <property type="evidence" value="ECO:0007669"/>
    <property type="project" value="UniProtKB-EC"/>
</dbReference>
<comment type="caution">
    <text evidence="5">The sequence shown here is derived from an EMBL/GenBank/DDBJ whole genome shotgun (WGS) entry which is preliminary data.</text>
</comment>
<evidence type="ECO:0000256" key="3">
    <source>
        <dbReference type="SAM" id="Phobius"/>
    </source>
</evidence>
<evidence type="ECO:0000313" key="6">
    <source>
        <dbReference type="Proteomes" id="UP000722485"/>
    </source>
</evidence>
<name>A0A9P5LA94_9HYPO</name>
<keyword evidence="3" id="KW-1133">Transmembrane helix</keyword>
<proteinExistence type="predicted"/>
<evidence type="ECO:0000256" key="2">
    <source>
        <dbReference type="ARBA" id="ARBA00012755"/>
    </source>
</evidence>
<organism evidence="5 6">
    <name type="scientific">Cylindrodendrum hubeiense</name>
    <dbReference type="NCBI Taxonomy" id="595255"/>
    <lineage>
        <taxon>Eukaryota</taxon>
        <taxon>Fungi</taxon>
        <taxon>Dikarya</taxon>
        <taxon>Ascomycota</taxon>
        <taxon>Pezizomycotina</taxon>
        <taxon>Sordariomycetes</taxon>
        <taxon>Hypocreomycetidae</taxon>
        <taxon>Hypocreales</taxon>
        <taxon>Nectriaceae</taxon>
        <taxon>Cylindrodendrum</taxon>
    </lineage>
</organism>
<dbReference type="AlphaFoldDB" id="A0A9P5LA94"/>
<feature type="transmembrane region" description="Helical" evidence="3">
    <location>
        <begin position="42"/>
        <end position="61"/>
    </location>
</feature>
<protein>
    <recommendedName>
        <fullName evidence="2">alpha-galactosidase</fullName>
        <ecNumber evidence="2">3.2.1.22</ecNumber>
    </recommendedName>
</protein>
<dbReference type="PANTHER" id="PTHR35273:SF2">
    <property type="entry name" value="ALPHA-GALACTOSIDASE"/>
    <property type="match status" value="1"/>
</dbReference>
<dbReference type="PANTHER" id="PTHR35273">
    <property type="entry name" value="ALPHA-1,4 POLYGALACTOSAMINIDASE, PUTATIVE (AFU_ORTHOLOGUE AFUA_3G07890)-RELATED"/>
    <property type="match status" value="1"/>
</dbReference>
<dbReference type="Gene3D" id="3.20.20.70">
    <property type="entry name" value="Aldolase class I"/>
    <property type="match status" value="1"/>
</dbReference>
<dbReference type="InterPro" id="IPR013785">
    <property type="entry name" value="Aldolase_TIM"/>
</dbReference>
<evidence type="ECO:0000259" key="4">
    <source>
        <dbReference type="Pfam" id="PF03537"/>
    </source>
</evidence>
<dbReference type="Pfam" id="PF03537">
    <property type="entry name" value="Glyco_hydro_114"/>
    <property type="match status" value="1"/>
</dbReference>
<comment type="catalytic activity">
    <reaction evidence="1">
        <text>Hydrolysis of terminal, non-reducing alpha-D-galactose residues in alpha-D-galactosides, including galactose oligosaccharides, galactomannans and galactolipids.</text>
        <dbReference type="EC" id="3.2.1.22"/>
    </reaction>
</comment>
<dbReference type="EC" id="3.2.1.22" evidence="2"/>
<gene>
    <name evidence="5" type="ORF">G7Z17_g12499</name>
</gene>
<accession>A0A9P5LA94</accession>
<dbReference type="InterPro" id="IPR004352">
    <property type="entry name" value="GH114_TIM-barrel"/>
</dbReference>
<keyword evidence="6" id="KW-1185">Reference proteome</keyword>
<evidence type="ECO:0000256" key="1">
    <source>
        <dbReference type="ARBA" id="ARBA00001255"/>
    </source>
</evidence>
<dbReference type="Proteomes" id="UP000722485">
    <property type="component" value="Unassembled WGS sequence"/>
</dbReference>
<dbReference type="EMBL" id="JAANBB010000572">
    <property type="protein sequence ID" value="KAF7539114.1"/>
    <property type="molecule type" value="Genomic_DNA"/>
</dbReference>
<reference evidence="5" key="1">
    <citation type="submission" date="2020-03" db="EMBL/GenBank/DDBJ databases">
        <title>Draft Genome Sequence of Cylindrodendrum hubeiense.</title>
        <authorList>
            <person name="Buettner E."/>
            <person name="Kellner H."/>
        </authorList>
    </citation>
    <scope>NUCLEOTIDE SEQUENCE</scope>
    <source>
        <strain evidence="5">IHI 201604</strain>
    </source>
</reference>
<sequence>MSDLITSPTLQGSTFESVTDLTETGTAGKDVPKSSWALWKKFMVVGIFLVIAIPVAVVVGVTQAGKIGNKGGDGNNQTSIWQPTVGDSWQIVLLQAIQIDDNAVVTPDVKIYDLDVYDNDAETITALQDSGKKVICYFSAGSWEDWRDDKDDFKKADLGKVLDGWANERWLDVRSDNVRKIMKKRIKFAADKGCDAIDPDNVDGFQNDNGLHLTAEDAIDFVKFLAETAASYGMSTGLKNAGDIISDVLDYVHFSVNEQCIEYSECETFAAFIEAEKPVFNIEYPAGTPDKVASSVIKEICSQSGNATGTDGFSTVIKNMNLDGWVEYCGDDETYTTELDTSTSA</sequence>
<keyword evidence="3" id="KW-0812">Transmembrane</keyword>
<keyword evidence="3" id="KW-0472">Membrane</keyword>
<evidence type="ECO:0000313" key="5">
    <source>
        <dbReference type="EMBL" id="KAF7539114.1"/>
    </source>
</evidence>